<feature type="domain" description="Ice-binding protein C-terminal" evidence="1">
    <location>
        <begin position="202"/>
        <end position="224"/>
    </location>
</feature>
<accession>A0A7W9SNU8</accession>
<dbReference type="RefSeq" id="WP_184194248.1">
    <property type="nucleotide sequence ID" value="NZ_JACHGW010000002.1"/>
</dbReference>
<dbReference type="InterPro" id="IPR013424">
    <property type="entry name" value="Ice-binding_C"/>
</dbReference>
<dbReference type="EMBL" id="JACHGW010000002">
    <property type="protein sequence ID" value="MBB6050046.1"/>
    <property type="molecule type" value="Genomic_DNA"/>
</dbReference>
<name>A0A7W9SNU8_ARMRO</name>
<dbReference type="Proteomes" id="UP000520814">
    <property type="component" value="Unassembled WGS sequence"/>
</dbReference>
<keyword evidence="3" id="KW-1185">Reference proteome</keyword>
<comment type="caution">
    <text evidence="2">The sequence shown here is derived from an EMBL/GenBank/DDBJ whole genome shotgun (WGS) entry which is preliminary data.</text>
</comment>
<dbReference type="NCBIfam" id="TIGR02595">
    <property type="entry name" value="PEP_CTERM"/>
    <property type="match status" value="1"/>
</dbReference>
<dbReference type="NCBIfam" id="TIGR03382">
    <property type="entry name" value="GC_trans_RRR"/>
    <property type="match status" value="1"/>
</dbReference>
<dbReference type="InterPro" id="IPR017756">
    <property type="entry name" value="TM_Gly-Cys-Arg_CS"/>
</dbReference>
<reference evidence="2 3" key="1">
    <citation type="submission" date="2020-08" db="EMBL/GenBank/DDBJ databases">
        <title>Genomic Encyclopedia of Type Strains, Phase IV (KMG-IV): sequencing the most valuable type-strain genomes for metagenomic binning, comparative biology and taxonomic classification.</title>
        <authorList>
            <person name="Goeker M."/>
        </authorList>
    </citation>
    <scope>NUCLEOTIDE SEQUENCE [LARGE SCALE GENOMIC DNA]</scope>
    <source>
        <strain evidence="2 3">DSM 23562</strain>
    </source>
</reference>
<protein>
    <recommendedName>
        <fullName evidence="1">Ice-binding protein C-terminal domain-containing protein</fullName>
    </recommendedName>
</protein>
<evidence type="ECO:0000259" key="1">
    <source>
        <dbReference type="Pfam" id="PF07589"/>
    </source>
</evidence>
<sequence length="224" mass="23132">MATLVVGSGAQAQIVYSNDFETTTGGFSNGALVSHATTANPLGPTSKFLGLFSDNTVTQLTLTGLTPGSVYDLTLDLLIKGSWDGNSATVGPDVWRVKAGGSTLVDTTFSNVAGSNQSFSRNGYIGGPGNFAPGTDASVVNNDLGVFSHYAIYKFDKIALPQIEFTPATSSLVITFEGANLQGVPDESWAIDNVTVAGRGSAIPEPGTLALVGLGALALLRRRK</sequence>
<gene>
    <name evidence="2" type="ORF">HNQ39_001837</name>
</gene>
<dbReference type="Pfam" id="PF07589">
    <property type="entry name" value="PEP-CTERM"/>
    <property type="match status" value="1"/>
</dbReference>
<dbReference type="AlphaFoldDB" id="A0A7W9SNU8"/>
<evidence type="ECO:0000313" key="2">
    <source>
        <dbReference type="EMBL" id="MBB6050046.1"/>
    </source>
</evidence>
<evidence type="ECO:0000313" key="3">
    <source>
        <dbReference type="Proteomes" id="UP000520814"/>
    </source>
</evidence>
<organism evidence="2 3">
    <name type="scientific">Armatimonas rosea</name>
    <dbReference type="NCBI Taxonomy" id="685828"/>
    <lineage>
        <taxon>Bacteria</taxon>
        <taxon>Bacillati</taxon>
        <taxon>Armatimonadota</taxon>
        <taxon>Armatimonadia</taxon>
        <taxon>Armatimonadales</taxon>
        <taxon>Armatimonadaceae</taxon>
        <taxon>Armatimonas</taxon>
    </lineage>
</organism>
<proteinExistence type="predicted"/>